<dbReference type="PANTHER" id="PTHR35205">
    <property type="entry name" value="NB-ARC AND TPR DOMAIN PROTEIN"/>
    <property type="match status" value="1"/>
</dbReference>
<name>A0AAE0HXR6_9PEZI</name>
<reference evidence="2" key="1">
    <citation type="journal article" date="2023" name="Mol. Phylogenet. Evol.">
        <title>Genome-scale phylogeny and comparative genomics of the fungal order Sordariales.</title>
        <authorList>
            <person name="Hensen N."/>
            <person name="Bonometti L."/>
            <person name="Westerberg I."/>
            <person name="Brannstrom I.O."/>
            <person name="Guillou S."/>
            <person name="Cros-Aarteil S."/>
            <person name="Calhoun S."/>
            <person name="Haridas S."/>
            <person name="Kuo A."/>
            <person name="Mondo S."/>
            <person name="Pangilinan J."/>
            <person name="Riley R."/>
            <person name="LaButti K."/>
            <person name="Andreopoulos B."/>
            <person name="Lipzen A."/>
            <person name="Chen C."/>
            <person name="Yan M."/>
            <person name="Daum C."/>
            <person name="Ng V."/>
            <person name="Clum A."/>
            <person name="Steindorff A."/>
            <person name="Ohm R.A."/>
            <person name="Martin F."/>
            <person name="Silar P."/>
            <person name="Natvig D.O."/>
            <person name="Lalanne C."/>
            <person name="Gautier V."/>
            <person name="Ament-Velasquez S.L."/>
            <person name="Kruys A."/>
            <person name="Hutchinson M.I."/>
            <person name="Powell A.J."/>
            <person name="Barry K."/>
            <person name="Miller A.N."/>
            <person name="Grigoriev I.V."/>
            <person name="Debuchy R."/>
            <person name="Gladieux P."/>
            <person name="Hiltunen Thoren M."/>
            <person name="Johannesson H."/>
        </authorList>
    </citation>
    <scope>NUCLEOTIDE SEQUENCE</scope>
    <source>
        <strain evidence="2">CBS 118394</strain>
    </source>
</reference>
<keyword evidence="3" id="KW-1185">Reference proteome</keyword>
<dbReference type="InterPro" id="IPR027417">
    <property type="entry name" value="P-loop_NTPase"/>
</dbReference>
<protein>
    <recommendedName>
        <fullName evidence="1">NB-ARC domain-containing protein</fullName>
    </recommendedName>
</protein>
<dbReference type="Pfam" id="PF00931">
    <property type="entry name" value="NB-ARC"/>
    <property type="match status" value="1"/>
</dbReference>
<evidence type="ECO:0000259" key="1">
    <source>
        <dbReference type="Pfam" id="PF00931"/>
    </source>
</evidence>
<dbReference type="EMBL" id="JAUEDM010000006">
    <property type="protein sequence ID" value="KAK3314549.1"/>
    <property type="molecule type" value="Genomic_DNA"/>
</dbReference>
<dbReference type="GO" id="GO:0043531">
    <property type="term" value="F:ADP binding"/>
    <property type="evidence" value="ECO:0007669"/>
    <property type="project" value="InterPro"/>
</dbReference>
<dbReference type="Gene3D" id="3.40.50.300">
    <property type="entry name" value="P-loop containing nucleotide triphosphate hydrolases"/>
    <property type="match status" value="1"/>
</dbReference>
<evidence type="ECO:0000313" key="3">
    <source>
        <dbReference type="Proteomes" id="UP001283341"/>
    </source>
</evidence>
<comment type="caution">
    <text evidence="2">The sequence shown here is derived from an EMBL/GenBank/DDBJ whole genome shotgun (WGS) entry which is preliminary data.</text>
</comment>
<gene>
    <name evidence="2" type="ORF">B0H66DRAFT_593266</name>
</gene>
<dbReference type="PANTHER" id="PTHR35205:SF1">
    <property type="entry name" value="ZU5 DOMAIN-CONTAINING PROTEIN"/>
    <property type="match status" value="1"/>
</dbReference>
<organism evidence="2 3">
    <name type="scientific">Apodospora peruviana</name>
    <dbReference type="NCBI Taxonomy" id="516989"/>
    <lineage>
        <taxon>Eukaryota</taxon>
        <taxon>Fungi</taxon>
        <taxon>Dikarya</taxon>
        <taxon>Ascomycota</taxon>
        <taxon>Pezizomycotina</taxon>
        <taxon>Sordariomycetes</taxon>
        <taxon>Sordariomycetidae</taxon>
        <taxon>Sordariales</taxon>
        <taxon>Lasiosphaeriaceae</taxon>
        <taxon>Apodospora</taxon>
    </lineage>
</organism>
<accession>A0AAE0HXR6</accession>
<dbReference type="InterPro" id="IPR002182">
    <property type="entry name" value="NB-ARC"/>
</dbReference>
<dbReference type="SUPFAM" id="SSF52540">
    <property type="entry name" value="P-loop containing nucleoside triphosphate hydrolases"/>
    <property type="match status" value="1"/>
</dbReference>
<dbReference type="Proteomes" id="UP001283341">
    <property type="component" value="Unassembled WGS sequence"/>
</dbReference>
<proteinExistence type="predicted"/>
<reference evidence="2" key="2">
    <citation type="submission" date="2023-06" db="EMBL/GenBank/DDBJ databases">
        <authorList>
            <consortium name="Lawrence Berkeley National Laboratory"/>
            <person name="Haridas S."/>
            <person name="Hensen N."/>
            <person name="Bonometti L."/>
            <person name="Westerberg I."/>
            <person name="Brannstrom I.O."/>
            <person name="Guillou S."/>
            <person name="Cros-Aarteil S."/>
            <person name="Calhoun S."/>
            <person name="Kuo A."/>
            <person name="Mondo S."/>
            <person name="Pangilinan J."/>
            <person name="Riley R."/>
            <person name="Labutti K."/>
            <person name="Andreopoulos B."/>
            <person name="Lipzen A."/>
            <person name="Chen C."/>
            <person name="Yanf M."/>
            <person name="Daum C."/>
            <person name="Ng V."/>
            <person name="Clum A."/>
            <person name="Steindorff A."/>
            <person name="Ohm R."/>
            <person name="Martin F."/>
            <person name="Silar P."/>
            <person name="Natvig D."/>
            <person name="Lalanne C."/>
            <person name="Gautier V."/>
            <person name="Ament-Velasquez S.L."/>
            <person name="Kruys A."/>
            <person name="Hutchinson M.I."/>
            <person name="Powell A.J."/>
            <person name="Barry K."/>
            <person name="Miller A.N."/>
            <person name="Grigoriev I.V."/>
            <person name="Debuchy R."/>
            <person name="Gladieux P."/>
            <person name="Thoren M.H."/>
            <person name="Johannesson H."/>
        </authorList>
    </citation>
    <scope>NUCLEOTIDE SEQUENCE</scope>
    <source>
        <strain evidence="2">CBS 118394</strain>
    </source>
</reference>
<sequence>MKIRHEKRKVPYAVTLHGLGGAGKSQLALAYAEKHKDQYNPILWIDATGEEAVRSNFKRCAAELGIPEEPAERQESVLTDRVVEAVRRWLHDRTEADDEWLVIVDNADDVSWGIQKIMPEGNRGGVIVTSQERQKCEARPRGLRASARWRHVSIW</sequence>
<feature type="domain" description="NB-ARC" evidence="1">
    <location>
        <begin position="13"/>
        <end position="137"/>
    </location>
</feature>
<evidence type="ECO:0000313" key="2">
    <source>
        <dbReference type="EMBL" id="KAK3314549.1"/>
    </source>
</evidence>
<dbReference type="AlphaFoldDB" id="A0AAE0HXR6"/>